<feature type="transmembrane region" description="Helical" evidence="1">
    <location>
        <begin position="518"/>
        <end position="540"/>
    </location>
</feature>
<comment type="caution">
    <text evidence="2">The sequence shown here is derived from an EMBL/GenBank/DDBJ whole genome shotgun (WGS) entry which is preliminary data.</text>
</comment>
<keyword evidence="1" id="KW-1133">Transmembrane helix</keyword>
<dbReference type="Pfam" id="PF11374">
    <property type="entry name" value="DUF3176"/>
    <property type="match status" value="1"/>
</dbReference>
<evidence type="ECO:0000313" key="3">
    <source>
        <dbReference type="Proteomes" id="UP001316803"/>
    </source>
</evidence>
<dbReference type="AlphaFoldDB" id="A0AAN8EQ33"/>
<keyword evidence="1" id="KW-0472">Membrane</keyword>
<name>A0AAN8EQ33_9EURO</name>
<protein>
    <submittedName>
        <fullName evidence="2">Uncharacterized protein</fullName>
    </submittedName>
</protein>
<dbReference type="EMBL" id="JAKLMC020000011">
    <property type="protein sequence ID" value="KAK5953550.1"/>
    <property type="molecule type" value="Genomic_DNA"/>
</dbReference>
<accession>A0AAN8EQ33</accession>
<proteinExistence type="predicted"/>
<dbReference type="Proteomes" id="UP001316803">
    <property type="component" value="Unassembled WGS sequence"/>
</dbReference>
<organism evidence="2 3">
    <name type="scientific">Knufia fluminis</name>
    <dbReference type="NCBI Taxonomy" id="191047"/>
    <lineage>
        <taxon>Eukaryota</taxon>
        <taxon>Fungi</taxon>
        <taxon>Dikarya</taxon>
        <taxon>Ascomycota</taxon>
        <taxon>Pezizomycotina</taxon>
        <taxon>Eurotiomycetes</taxon>
        <taxon>Chaetothyriomycetidae</taxon>
        <taxon>Chaetothyriales</taxon>
        <taxon>Trichomeriaceae</taxon>
        <taxon>Knufia</taxon>
    </lineage>
</organism>
<sequence>MASTNFSKGGPHYTSLEHQAGLDNKSSAHSSVSELRPFEQDKSSRTAIQDKHNNGVLAQQLGHPWQPGFWKQFPWLGVLALVNTVIATFACVAVLIKSEGVPIEVWEARDRFQPTVFISICTAIANITLTYALYDGVVISFWRRAGRGTTLRELHQYWHSGMSVWGAFRGIFRMQGKVTALACIVATASIARGPLFQRASSVKNIITETDGNLTIYSASRLPLGYAGRDSGRSMTPSYMNPNFTDIYQAHANRDDIPGTWTGCEASSTCYTSIKGFGFGVSCNTTELPYNLYPETFSNGSVAILPPLEVFTSTAWQLLDYNHGYSLEDPTRPIPYTANLLLNATFMGTPTDEMNGTLTSHTCALRGGILSYPVAITNDTLTLQSPSWQNDTFLEENGLEPLPYNAASNIAGFILAAKGLYEGTATYQFGGGAGWILNLTGASANRYLARTNPGENTYVLGNNITWRDPMDDMINSMREIAFRSSLLIARDNTTYPNATQLVSSRMQTPRTVYTANYRYMAAAVALSLLGVIAVIPTYHGFWELGGPVSMSPLEIAKAFNAPILRGAEGNQLAEDMLHIVGRTKVRYGDSGVAVNSGGEEMVRRIEIGPVVDVRPPEKGVKYM</sequence>
<evidence type="ECO:0000256" key="1">
    <source>
        <dbReference type="SAM" id="Phobius"/>
    </source>
</evidence>
<gene>
    <name evidence="2" type="ORF">OHC33_005494</name>
</gene>
<evidence type="ECO:0000313" key="2">
    <source>
        <dbReference type="EMBL" id="KAK5953550.1"/>
    </source>
</evidence>
<keyword evidence="3" id="KW-1185">Reference proteome</keyword>
<dbReference type="InterPro" id="IPR021514">
    <property type="entry name" value="DUF3176"/>
</dbReference>
<feature type="transmembrane region" description="Helical" evidence="1">
    <location>
        <begin position="116"/>
        <end position="134"/>
    </location>
</feature>
<dbReference type="PANTHER" id="PTHR37576">
    <property type="entry name" value="DEFECT AT LOW TEMPERATURE PROTEIN 1"/>
    <property type="match status" value="1"/>
</dbReference>
<reference evidence="2 3" key="1">
    <citation type="submission" date="2022-12" db="EMBL/GenBank/DDBJ databases">
        <title>Genomic features and morphological characterization of a novel Knufia sp. strain isolated from spacecraft assembly facility.</title>
        <authorList>
            <person name="Teixeira M."/>
            <person name="Chander A.M."/>
            <person name="Stajich J.E."/>
            <person name="Venkateswaran K."/>
        </authorList>
    </citation>
    <scope>NUCLEOTIDE SEQUENCE [LARGE SCALE GENOMIC DNA]</scope>
    <source>
        <strain evidence="2 3">FJI-L2-BK-P2</strain>
    </source>
</reference>
<keyword evidence="1" id="KW-0812">Transmembrane</keyword>
<feature type="transmembrane region" description="Helical" evidence="1">
    <location>
        <begin position="73"/>
        <end position="96"/>
    </location>
</feature>
<dbReference type="PANTHER" id="PTHR37576:SF2">
    <property type="entry name" value="DEFECT AT LOW TEMPERATURE PROTEIN 1"/>
    <property type="match status" value="1"/>
</dbReference>